<sequence length="343" mass="38804">IPPSTLDARVNGRRSMADYSKQRRLLTEQEDIVLAEHVKMSGERAFPLSCAQIRARAETLVKARNPLAEIGKQWTYRWLQSHPELHIYTSSPLDQARADGMNKNALELYWKALEKVFHHLRPVDDPVEAQFIFGMDETGIMLGVGGKQKVVGASGQKIQHMKRDGNRELVTVMVTICADGTKLKEWITLKGKNFQERWLERNTNNIRMTCTESGYANNKLGLPWMKDFHQQTIDKSHRRRSLLLDGHASHCTPEALDFAKSVNIDVVSYPPHTTHETQGLDKVGFGALKKILAKLRGEWERTHGKVTKETFVVLYEKAAALAVTEKTVKACFSSTGVWPFDPA</sequence>
<dbReference type="GO" id="GO:0005634">
    <property type="term" value="C:nucleus"/>
    <property type="evidence" value="ECO:0007669"/>
    <property type="project" value="TreeGrafter"/>
</dbReference>
<evidence type="ECO:0000256" key="1">
    <source>
        <dbReference type="ARBA" id="ARBA00023125"/>
    </source>
</evidence>
<dbReference type="HOGENOM" id="CLU_013929_2_2_1"/>
<name>A0A0C3Q545_9AGAM</name>
<dbReference type="InterPro" id="IPR050863">
    <property type="entry name" value="CenT-Element_Derived"/>
</dbReference>
<dbReference type="PANTHER" id="PTHR19303:SF74">
    <property type="entry name" value="POGO TRANSPOSABLE ELEMENT WITH KRAB DOMAIN"/>
    <property type="match status" value="1"/>
</dbReference>
<dbReference type="PANTHER" id="PTHR19303">
    <property type="entry name" value="TRANSPOSON"/>
    <property type="match status" value="1"/>
</dbReference>
<dbReference type="Pfam" id="PF03184">
    <property type="entry name" value="DDE_1"/>
    <property type="match status" value="1"/>
</dbReference>
<dbReference type="SMART" id="SM00674">
    <property type="entry name" value="CENPB"/>
    <property type="match status" value="1"/>
</dbReference>
<reference evidence="4" key="2">
    <citation type="submission" date="2015-01" db="EMBL/GenBank/DDBJ databases">
        <title>Evolutionary Origins and Diversification of the Mycorrhizal Mutualists.</title>
        <authorList>
            <consortium name="DOE Joint Genome Institute"/>
            <consortium name="Mycorrhizal Genomics Consortium"/>
            <person name="Kohler A."/>
            <person name="Kuo A."/>
            <person name="Nagy L.G."/>
            <person name="Floudas D."/>
            <person name="Copeland A."/>
            <person name="Barry K.W."/>
            <person name="Cichocki N."/>
            <person name="Veneault-Fourrey C."/>
            <person name="LaButti K."/>
            <person name="Lindquist E.A."/>
            <person name="Lipzen A."/>
            <person name="Lundell T."/>
            <person name="Morin E."/>
            <person name="Murat C."/>
            <person name="Riley R."/>
            <person name="Ohm R."/>
            <person name="Sun H."/>
            <person name="Tunlid A."/>
            <person name="Henrissat B."/>
            <person name="Grigoriev I.V."/>
            <person name="Hibbett D.S."/>
            <person name="Martin F."/>
        </authorList>
    </citation>
    <scope>NUCLEOTIDE SEQUENCE [LARGE SCALE GENOMIC DNA]</scope>
    <source>
        <strain evidence="4">MUT 4182</strain>
    </source>
</reference>
<keyword evidence="4" id="KW-1185">Reference proteome</keyword>
<dbReference type="PROSITE" id="PS51253">
    <property type="entry name" value="HTH_CENPB"/>
    <property type="match status" value="1"/>
</dbReference>
<feature type="domain" description="HTH CENPB-type" evidence="2">
    <location>
        <begin position="18"/>
        <end position="88"/>
    </location>
</feature>
<dbReference type="Proteomes" id="UP000054248">
    <property type="component" value="Unassembled WGS sequence"/>
</dbReference>
<dbReference type="STRING" id="1051891.A0A0C3Q545"/>
<organism evidence="3 4">
    <name type="scientific">Tulasnella calospora MUT 4182</name>
    <dbReference type="NCBI Taxonomy" id="1051891"/>
    <lineage>
        <taxon>Eukaryota</taxon>
        <taxon>Fungi</taxon>
        <taxon>Dikarya</taxon>
        <taxon>Basidiomycota</taxon>
        <taxon>Agaricomycotina</taxon>
        <taxon>Agaricomycetes</taxon>
        <taxon>Cantharellales</taxon>
        <taxon>Tulasnellaceae</taxon>
        <taxon>Tulasnella</taxon>
    </lineage>
</organism>
<feature type="non-terminal residue" evidence="3">
    <location>
        <position position="343"/>
    </location>
</feature>
<feature type="non-terminal residue" evidence="3">
    <location>
        <position position="1"/>
    </location>
</feature>
<reference evidence="3 4" key="1">
    <citation type="submission" date="2014-04" db="EMBL/GenBank/DDBJ databases">
        <authorList>
            <consortium name="DOE Joint Genome Institute"/>
            <person name="Kuo A."/>
            <person name="Girlanda M."/>
            <person name="Perotto S."/>
            <person name="Kohler A."/>
            <person name="Nagy L.G."/>
            <person name="Floudas D."/>
            <person name="Copeland A."/>
            <person name="Barry K.W."/>
            <person name="Cichocki N."/>
            <person name="Veneault-Fourrey C."/>
            <person name="LaButti K."/>
            <person name="Lindquist E.A."/>
            <person name="Lipzen A."/>
            <person name="Lundell T."/>
            <person name="Morin E."/>
            <person name="Murat C."/>
            <person name="Sun H."/>
            <person name="Tunlid A."/>
            <person name="Henrissat B."/>
            <person name="Grigoriev I.V."/>
            <person name="Hibbett D.S."/>
            <person name="Martin F."/>
            <person name="Nordberg H.P."/>
            <person name="Cantor M.N."/>
            <person name="Hua S.X."/>
        </authorList>
    </citation>
    <scope>NUCLEOTIDE SEQUENCE [LARGE SCALE GENOMIC DNA]</scope>
    <source>
        <strain evidence="3 4">MUT 4182</strain>
    </source>
</reference>
<dbReference type="OrthoDB" id="2917041at2759"/>
<evidence type="ECO:0000313" key="4">
    <source>
        <dbReference type="Proteomes" id="UP000054248"/>
    </source>
</evidence>
<dbReference type="GO" id="GO:0003677">
    <property type="term" value="F:DNA binding"/>
    <property type="evidence" value="ECO:0007669"/>
    <property type="project" value="UniProtKB-KW"/>
</dbReference>
<protein>
    <recommendedName>
        <fullName evidence="2">HTH CENPB-type domain-containing protein</fullName>
    </recommendedName>
</protein>
<dbReference type="EMBL" id="KN823314">
    <property type="protein sequence ID" value="KIO18089.1"/>
    <property type="molecule type" value="Genomic_DNA"/>
</dbReference>
<evidence type="ECO:0000313" key="3">
    <source>
        <dbReference type="EMBL" id="KIO18089.1"/>
    </source>
</evidence>
<evidence type="ECO:0000259" key="2">
    <source>
        <dbReference type="PROSITE" id="PS51253"/>
    </source>
</evidence>
<keyword evidence="1" id="KW-0238">DNA-binding</keyword>
<dbReference type="InterPro" id="IPR006600">
    <property type="entry name" value="HTH_CenpB_DNA-bd_dom"/>
</dbReference>
<dbReference type="InterPro" id="IPR004875">
    <property type="entry name" value="DDE_SF_endonuclease_dom"/>
</dbReference>
<gene>
    <name evidence="3" type="ORF">M407DRAFT_59578</name>
</gene>
<dbReference type="AlphaFoldDB" id="A0A0C3Q545"/>
<proteinExistence type="predicted"/>
<accession>A0A0C3Q545</accession>